<feature type="domain" description="Mechanosensitive ion channel MscS C-terminal" evidence="9">
    <location>
        <begin position="181"/>
        <end position="257"/>
    </location>
</feature>
<dbReference type="Pfam" id="PF00924">
    <property type="entry name" value="MS_channel_2nd"/>
    <property type="match status" value="1"/>
</dbReference>
<feature type="domain" description="Mechanosensitive ion channel MscS" evidence="8">
    <location>
        <begin position="104"/>
        <end position="170"/>
    </location>
</feature>
<keyword evidence="7" id="KW-0813">Transport</keyword>
<gene>
    <name evidence="11" type="ORF">CA260_18100</name>
</gene>
<dbReference type="AlphaFoldDB" id="A0A328NWL7"/>
<keyword evidence="3" id="KW-1003">Cell membrane</keyword>
<feature type="domain" description="Mechanosensitive ion channel transmembrane helices 2/3" evidence="10">
    <location>
        <begin position="66"/>
        <end position="102"/>
    </location>
</feature>
<comment type="similarity">
    <text evidence="2 7">Belongs to the MscS (TC 1.A.23) family.</text>
</comment>
<evidence type="ECO:0000259" key="9">
    <source>
        <dbReference type="Pfam" id="PF21082"/>
    </source>
</evidence>
<proteinExistence type="inferred from homology"/>
<dbReference type="Gene3D" id="3.30.70.100">
    <property type="match status" value="1"/>
</dbReference>
<dbReference type="Pfam" id="PF21082">
    <property type="entry name" value="MS_channel_3rd"/>
    <property type="match status" value="1"/>
</dbReference>
<dbReference type="SUPFAM" id="SSF82689">
    <property type="entry name" value="Mechanosensitive channel protein MscS (YggB), C-terminal domain"/>
    <property type="match status" value="1"/>
</dbReference>
<keyword evidence="4 7" id="KW-0812">Transmembrane</keyword>
<dbReference type="InterPro" id="IPR011066">
    <property type="entry name" value="MscS_channel_C_sf"/>
</dbReference>
<comment type="subcellular location">
    <subcellularLocation>
        <location evidence="7">Cell inner membrane</location>
        <topology evidence="7">Multi-pass membrane protein</topology>
    </subcellularLocation>
    <subcellularLocation>
        <location evidence="1">Cell membrane</location>
        <topology evidence="1">Multi-pass membrane protein</topology>
    </subcellularLocation>
</comment>
<keyword evidence="12" id="KW-1185">Reference proteome</keyword>
<evidence type="ECO:0000256" key="7">
    <source>
        <dbReference type="RuleBase" id="RU369025"/>
    </source>
</evidence>
<evidence type="ECO:0000259" key="10">
    <source>
        <dbReference type="Pfam" id="PF21088"/>
    </source>
</evidence>
<keyword evidence="7" id="KW-0406">Ion transport</keyword>
<dbReference type="Gene3D" id="1.10.287.1260">
    <property type="match status" value="1"/>
</dbReference>
<evidence type="ECO:0000256" key="5">
    <source>
        <dbReference type="ARBA" id="ARBA00022989"/>
    </source>
</evidence>
<protein>
    <recommendedName>
        <fullName evidence="7">Small-conductance mechanosensitive channel</fullName>
    </recommendedName>
</protein>
<comment type="caution">
    <text evidence="11">The sequence shown here is derived from an EMBL/GenBank/DDBJ whole genome shotgun (WGS) entry which is preliminary data.</text>
</comment>
<sequence length="277" mass="29668">MHALLARLPLSEGTINTIINVVIALLMLLIGIWLAARLANVAQRAMHRANVDPTLTGFLRNLMYGVLIALLIVMVLQQAGVPSAPLVAALGAGGLAIGLALQGSLSNLAWGVLLIVFRPFRVGDYIQAGGVEGTVQSLSLMHTQLVLPDNREAVVPNAKIGSDAIINFNRLGTRRFEVKLRIGYKDDIGKAMDVIRELLAADPRILRDPAPGVWTESLTDSGVGLVVRGYTGSADGWGAQTDLLRALKDRFEAVGISLAAPQRDFILMQGRPPEQTT</sequence>
<dbReference type="Proteomes" id="UP000248926">
    <property type="component" value="Unassembled WGS sequence"/>
</dbReference>
<comment type="function">
    <text evidence="7">Mechanosensitive channel that participates in the regulation of osmotic pressure changes within the cell, opening in response to stretch forces in the membrane lipid bilayer, without the need for other proteins. Contributes to normal resistance to hypoosmotic shock. Forms an ion channel of 1.0 nanosiemens conductance with a slight preference for anions.</text>
</comment>
<organism evidence="11 12">
    <name type="scientific">Dyella jiangningensis</name>
    <dbReference type="NCBI Taxonomy" id="1379159"/>
    <lineage>
        <taxon>Bacteria</taxon>
        <taxon>Pseudomonadati</taxon>
        <taxon>Pseudomonadota</taxon>
        <taxon>Gammaproteobacteria</taxon>
        <taxon>Lysobacterales</taxon>
        <taxon>Rhodanobacteraceae</taxon>
        <taxon>Dyella</taxon>
    </lineage>
</organism>
<evidence type="ECO:0000256" key="4">
    <source>
        <dbReference type="ARBA" id="ARBA00022692"/>
    </source>
</evidence>
<dbReference type="EMBL" id="NFZS01000005">
    <property type="protein sequence ID" value="RAO74730.1"/>
    <property type="molecule type" value="Genomic_DNA"/>
</dbReference>
<keyword evidence="7" id="KW-0407">Ion channel</keyword>
<keyword evidence="6 7" id="KW-0472">Membrane</keyword>
<dbReference type="InterPro" id="IPR023408">
    <property type="entry name" value="MscS_beta-dom_sf"/>
</dbReference>
<dbReference type="InterPro" id="IPR008910">
    <property type="entry name" value="MSC_TM_helix"/>
</dbReference>
<dbReference type="SUPFAM" id="SSF82861">
    <property type="entry name" value="Mechanosensitive channel protein MscS (YggB), transmembrane region"/>
    <property type="match status" value="1"/>
</dbReference>
<evidence type="ECO:0000256" key="3">
    <source>
        <dbReference type="ARBA" id="ARBA00022475"/>
    </source>
</evidence>
<dbReference type="InterPro" id="IPR049278">
    <property type="entry name" value="MS_channel_C"/>
</dbReference>
<dbReference type="PANTHER" id="PTHR30221">
    <property type="entry name" value="SMALL-CONDUCTANCE MECHANOSENSITIVE CHANNEL"/>
    <property type="match status" value="1"/>
</dbReference>
<reference evidence="11 12" key="1">
    <citation type="journal article" date="2018" name="Genet. Mol. Biol.">
        <title>The genome sequence of Dyella jiangningensis FCAV SCS01 from a lignocellulose-decomposing microbial consortium metagenome reveals potential for biotechnological applications.</title>
        <authorList>
            <person name="Desiderato J.G."/>
            <person name="Alvarenga D.O."/>
            <person name="Constancio M.T.L."/>
            <person name="Alves L.M.C."/>
            <person name="Varani A.M."/>
        </authorList>
    </citation>
    <scope>NUCLEOTIDE SEQUENCE [LARGE SCALE GENOMIC DNA]</scope>
    <source>
        <strain evidence="11 12">FCAV SCS01</strain>
    </source>
</reference>
<dbReference type="RefSeq" id="WP_111984486.1">
    <property type="nucleotide sequence ID" value="NZ_NFZS01000005.1"/>
</dbReference>
<dbReference type="Pfam" id="PF05552">
    <property type="entry name" value="MS_channel_1st_1"/>
    <property type="match status" value="1"/>
</dbReference>
<feature type="transmembrane region" description="Helical" evidence="7">
    <location>
        <begin position="15"/>
        <end position="36"/>
    </location>
</feature>
<comment type="subunit">
    <text evidence="7">Homoheptamer.</text>
</comment>
<feature type="transmembrane region" description="Helical" evidence="7">
    <location>
        <begin position="88"/>
        <end position="117"/>
    </location>
</feature>
<evidence type="ECO:0000313" key="12">
    <source>
        <dbReference type="Proteomes" id="UP000248926"/>
    </source>
</evidence>
<dbReference type="GO" id="GO:0005886">
    <property type="term" value="C:plasma membrane"/>
    <property type="evidence" value="ECO:0007669"/>
    <property type="project" value="UniProtKB-SubCell"/>
</dbReference>
<accession>A0A328NWL7</accession>
<dbReference type="InterPro" id="IPR006685">
    <property type="entry name" value="MscS_channel_2nd"/>
</dbReference>
<feature type="transmembrane region" description="Helical" evidence="7">
    <location>
        <begin position="57"/>
        <end position="76"/>
    </location>
</feature>
<dbReference type="InterPro" id="IPR049142">
    <property type="entry name" value="MS_channel_1st"/>
</dbReference>
<evidence type="ECO:0000313" key="11">
    <source>
        <dbReference type="EMBL" id="RAO74730.1"/>
    </source>
</evidence>
<evidence type="ECO:0000256" key="1">
    <source>
        <dbReference type="ARBA" id="ARBA00004651"/>
    </source>
</evidence>
<name>A0A328NWL7_9GAMM</name>
<comment type="caution">
    <text evidence="7">Lacks conserved residue(s) required for the propagation of feature annotation.</text>
</comment>
<dbReference type="InterPro" id="IPR045275">
    <property type="entry name" value="MscS_archaea/bacteria_type"/>
</dbReference>
<dbReference type="InterPro" id="IPR010920">
    <property type="entry name" value="LSM_dom_sf"/>
</dbReference>
<dbReference type="OrthoDB" id="9809206at2"/>
<evidence type="ECO:0000259" key="8">
    <source>
        <dbReference type="Pfam" id="PF00924"/>
    </source>
</evidence>
<dbReference type="PANTHER" id="PTHR30221:SF1">
    <property type="entry name" value="SMALL-CONDUCTANCE MECHANOSENSITIVE CHANNEL"/>
    <property type="match status" value="1"/>
</dbReference>
<dbReference type="SUPFAM" id="SSF50182">
    <property type="entry name" value="Sm-like ribonucleoproteins"/>
    <property type="match status" value="1"/>
</dbReference>
<keyword evidence="5 7" id="KW-1133">Transmembrane helix</keyword>
<keyword evidence="7" id="KW-0997">Cell inner membrane</keyword>
<evidence type="ECO:0000256" key="2">
    <source>
        <dbReference type="ARBA" id="ARBA00008017"/>
    </source>
</evidence>
<evidence type="ECO:0000256" key="6">
    <source>
        <dbReference type="ARBA" id="ARBA00023136"/>
    </source>
</evidence>
<dbReference type="InterPro" id="IPR011014">
    <property type="entry name" value="MscS_channel_TM-2"/>
</dbReference>
<dbReference type="Pfam" id="PF21088">
    <property type="entry name" value="MS_channel_1st"/>
    <property type="match status" value="1"/>
</dbReference>
<dbReference type="Gene3D" id="2.30.30.60">
    <property type="match status" value="1"/>
</dbReference>
<dbReference type="GO" id="GO:0008381">
    <property type="term" value="F:mechanosensitive monoatomic ion channel activity"/>
    <property type="evidence" value="ECO:0007669"/>
    <property type="project" value="InterPro"/>
</dbReference>